<gene>
    <name evidence="1" type="ORF">UFOVP191_66</name>
</gene>
<feature type="non-terminal residue" evidence="1">
    <location>
        <position position="1"/>
    </location>
</feature>
<reference evidence="1" key="1">
    <citation type="submission" date="2020-05" db="EMBL/GenBank/DDBJ databases">
        <authorList>
            <person name="Chiriac C."/>
            <person name="Salcher M."/>
            <person name="Ghai R."/>
            <person name="Kavagutti S V."/>
        </authorList>
    </citation>
    <scope>NUCLEOTIDE SEQUENCE</scope>
</reference>
<organism evidence="1">
    <name type="scientific">uncultured Caudovirales phage</name>
    <dbReference type="NCBI Taxonomy" id="2100421"/>
    <lineage>
        <taxon>Viruses</taxon>
        <taxon>Duplodnaviria</taxon>
        <taxon>Heunggongvirae</taxon>
        <taxon>Uroviricota</taxon>
        <taxon>Caudoviricetes</taxon>
        <taxon>Peduoviridae</taxon>
        <taxon>Maltschvirus</taxon>
        <taxon>Maltschvirus maltsch</taxon>
    </lineage>
</organism>
<name>A0A6J7WFJ8_9CAUD</name>
<proteinExistence type="predicted"/>
<protein>
    <submittedName>
        <fullName evidence="1">Uncharacterized protein</fullName>
    </submittedName>
</protein>
<evidence type="ECO:0000313" key="1">
    <source>
        <dbReference type="EMBL" id="CAB5212904.1"/>
    </source>
</evidence>
<sequence length="237" mass="26403">SVYWVGNTSEGSGIVYQAQGFTPKRISTDAIELILQRETQPELLRTWGYQQEGHVFLVITGANLGTSLVYDLSTQLWHERAYLNSAGNYEQHLGSCCMYAFNKQLVGDRTTGKVYSMSMDVFSDNGDAIKRQRIYTHLIDELNYVKYTDLQLGFETGVGLQSGQGSDPQVSLRLSKDGARTWTDYYTTSIGAAGVFGQQVKFRRLGIQQSCTFEITISDPVKVAITGSYLNKRDANG</sequence>
<dbReference type="EMBL" id="LR798233">
    <property type="protein sequence ID" value="CAB5212904.1"/>
    <property type="molecule type" value="Genomic_DNA"/>
</dbReference>
<accession>A0A6J7WFJ8</accession>